<evidence type="ECO:0000313" key="7">
    <source>
        <dbReference type="EMBL" id="BAH49518.1"/>
    </source>
</evidence>
<keyword evidence="5" id="KW-0804">Transcription</keyword>
<evidence type="ECO:0000313" key="8">
    <source>
        <dbReference type="Proteomes" id="UP000002212"/>
    </source>
</evidence>
<dbReference type="AlphaFoldDB" id="C1AW88"/>
<dbReference type="GO" id="GO:0003677">
    <property type="term" value="F:DNA binding"/>
    <property type="evidence" value="ECO:0007669"/>
    <property type="project" value="UniProtKB-KW"/>
</dbReference>
<evidence type="ECO:0000256" key="3">
    <source>
        <dbReference type="ARBA" id="ARBA00023125"/>
    </source>
</evidence>
<proteinExistence type="inferred from homology"/>
<sequence length="107" mass="11253">MSESYQPTLTQLRAFAAVATHLHFGSAASDLGISQPTLSRALAALEIGLGVTLVERSSRRAVLTSVGRRLLPYAHRTLDATAEFVALASGTASLPVPRRAVLPTAVE</sequence>
<comment type="similarity">
    <text evidence="1">Belongs to the LysR transcriptional regulatory family.</text>
</comment>
<dbReference type="Pfam" id="PF00126">
    <property type="entry name" value="HTH_1"/>
    <property type="match status" value="1"/>
</dbReference>
<dbReference type="RefSeq" id="WP_012688492.1">
    <property type="nucleotide sequence ID" value="NC_012522.1"/>
</dbReference>
<dbReference type="Proteomes" id="UP000002212">
    <property type="component" value="Chromosome"/>
</dbReference>
<feature type="domain" description="HTH lysR-type" evidence="6">
    <location>
        <begin position="7"/>
        <end position="64"/>
    </location>
</feature>
<dbReference type="PROSITE" id="PS50931">
    <property type="entry name" value="HTH_LYSR"/>
    <property type="match status" value="1"/>
</dbReference>
<dbReference type="SUPFAM" id="SSF46785">
    <property type="entry name" value="Winged helix' DNA-binding domain"/>
    <property type="match status" value="1"/>
</dbReference>
<reference evidence="7 8" key="1">
    <citation type="submission" date="2009-03" db="EMBL/GenBank/DDBJ databases">
        <title>Comparison of the complete genome sequences of Rhodococcus erythropolis PR4 and Rhodococcus opacus B4.</title>
        <authorList>
            <person name="Takarada H."/>
            <person name="Sekine M."/>
            <person name="Hosoyama A."/>
            <person name="Yamada R."/>
            <person name="Fujisawa T."/>
            <person name="Omata S."/>
            <person name="Shimizu A."/>
            <person name="Tsukatani N."/>
            <person name="Tanikawa S."/>
            <person name="Fujita N."/>
            <person name="Harayama S."/>
        </authorList>
    </citation>
    <scope>NUCLEOTIDE SEQUENCE [LARGE SCALE GENOMIC DNA]</scope>
    <source>
        <strain evidence="7 8">B4</strain>
    </source>
</reference>
<dbReference type="GO" id="GO:0003700">
    <property type="term" value="F:DNA-binding transcription factor activity"/>
    <property type="evidence" value="ECO:0007669"/>
    <property type="project" value="InterPro"/>
</dbReference>
<keyword evidence="3" id="KW-0238">DNA-binding</keyword>
<dbReference type="HOGENOM" id="CLU_2208017_0_0_11"/>
<dbReference type="Gene3D" id="1.10.10.10">
    <property type="entry name" value="Winged helix-like DNA-binding domain superfamily/Winged helix DNA-binding domain"/>
    <property type="match status" value="1"/>
</dbReference>
<name>C1AW88_RHOOB</name>
<dbReference type="InterPro" id="IPR036390">
    <property type="entry name" value="WH_DNA-bd_sf"/>
</dbReference>
<evidence type="ECO:0000256" key="2">
    <source>
        <dbReference type="ARBA" id="ARBA00023015"/>
    </source>
</evidence>
<evidence type="ECO:0000256" key="1">
    <source>
        <dbReference type="ARBA" id="ARBA00009437"/>
    </source>
</evidence>
<gene>
    <name evidence="7" type="ordered locus">ROP_12710</name>
</gene>
<keyword evidence="2" id="KW-0805">Transcription regulation</keyword>
<evidence type="ECO:0000256" key="4">
    <source>
        <dbReference type="ARBA" id="ARBA00023159"/>
    </source>
</evidence>
<dbReference type="OrthoDB" id="9803735at2"/>
<dbReference type="PANTHER" id="PTHR30346">
    <property type="entry name" value="TRANSCRIPTIONAL DUAL REGULATOR HCAR-RELATED"/>
    <property type="match status" value="1"/>
</dbReference>
<keyword evidence="4" id="KW-0010">Activator</keyword>
<organism evidence="7 8">
    <name type="scientific">Rhodococcus opacus (strain B4)</name>
    <dbReference type="NCBI Taxonomy" id="632772"/>
    <lineage>
        <taxon>Bacteria</taxon>
        <taxon>Bacillati</taxon>
        <taxon>Actinomycetota</taxon>
        <taxon>Actinomycetes</taxon>
        <taxon>Mycobacteriales</taxon>
        <taxon>Nocardiaceae</taxon>
        <taxon>Rhodococcus</taxon>
    </lineage>
</organism>
<dbReference type="PANTHER" id="PTHR30346:SF0">
    <property type="entry name" value="HCA OPERON TRANSCRIPTIONAL ACTIVATOR HCAR"/>
    <property type="match status" value="1"/>
</dbReference>
<dbReference type="EMBL" id="AP011115">
    <property type="protein sequence ID" value="BAH49518.1"/>
    <property type="molecule type" value="Genomic_DNA"/>
</dbReference>
<evidence type="ECO:0000259" key="6">
    <source>
        <dbReference type="PROSITE" id="PS50931"/>
    </source>
</evidence>
<accession>C1AW88</accession>
<dbReference type="InterPro" id="IPR000847">
    <property type="entry name" value="LysR_HTH_N"/>
</dbReference>
<dbReference type="KEGG" id="rop:ROP_12710"/>
<dbReference type="PRINTS" id="PR00039">
    <property type="entry name" value="HTHLYSR"/>
</dbReference>
<evidence type="ECO:0000256" key="5">
    <source>
        <dbReference type="ARBA" id="ARBA00023163"/>
    </source>
</evidence>
<dbReference type="GO" id="GO:0032993">
    <property type="term" value="C:protein-DNA complex"/>
    <property type="evidence" value="ECO:0007669"/>
    <property type="project" value="TreeGrafter"/>
</dbReference>
<dbReference type="FunFam" id="1.10.10.10:FF:000001">
    <property type="entry name" value="LysR family transcriptional regulator"/>
    <property type="match status" value="1"/>
</dbReference>
<dbReference type="STRING" id="632772.ROP_12710"/>
<dbReference type="InterPro" id="IPR036388">
    <property type="entry name" value="WH-like_DNA-bd_sf"/>
</dbReference>
<protein>
    <submittedName>
        <fullName evidence="7">Putative LysR family transcriptional regulator</fullName>
    </submittedName>
</protein>